<evidence type="ECO:0000313" key="1">
    <source>
        <dbReference type="EMBL" id="PKB14947.1"/>
    </source>
</evidence>
<proteinExistence type="predicted"/>
<name>A0A2N0H7P4_9SPHN</name>
<reference evidence="1 2" key="1">
    <citation type="submission" date="2017-11" db="EMBL/GenBank/DDBJ databases">
        <title>Genomic Encyclopedia of Type Strains, Phase III (KMG-III): the genomes of soil and plant-associated and newly described type strains.</title>
        <authorList>
            <person name="Whitman W."/>
        </authorList>
    </citation>
    <scope>NUCLEOTIDE SEQUENCE [LARGE SCALE GENOMIC DNA]</scope>
    <source>
        <strain evidence="1 2">CGMCC 1.12274</strain>
    </source>
</reference>
<protein>
    <submittedName>
        <fullName evidence="1">Uncharacterized protein</fullName>
    </submittedName>
</protein>
<keyword evidence="2" id="KW-1185">Reference proteome</keyword>
<sequence>MVNSMAEVVFDAGLIGDGEPFFVVHIDKPRGVGGTIVGELTLEQVGPVSAEIAWPRRLSGFELPALATMHLARERAHEKGVTKILLVDPQGLLPLAKANRYARRR</sequence>
<dbReference type="OrthoDB" id="3773784at2"/>
<dbReference type="Proteomes" id="UP000232587">
    <property type="component" value="Unassembled WGS sequence"/>
</dbReference>
<accession>A0A2N0H7P4</accession>
<dbReference type="AlphaFoldDB" id="A0A2N0H7P4"/>
<dbReference type="RefSeq" id="WP_100867719.1">
    <property type="nucleotide sequence ID" value="NZ_PHUF01000004.1"/>
</dbReference>
<comment type="caution">
    <text evidence="1">The sequence shown here is derived from an EMBL/GenBank/DDBJ whole genome shotgun (WGS) entry which is preliminary data.</text>
</comment>
<organism evidence="1 2">
    <name type="scientific">Novosphingobium kunmingense</name>
    <dbReference type="NCBI Taxonomy" id="1211806"/>
    <lineage>
        <taxon>Bacteria</taxon>
        <taxon>Pseudomonadati</taxon>
        <taxon>Pseudomonadota</taxon>
        <taxon>Alphaproteobacteria</taxon>
        <taxon>Sphingomonadales</taxon>
        <taxon>Sphingomonadaceae</taxon>
        <taxon>Novosphingobium</taxon>
    </lineage>
</organism>
<dbReference type="EMBL" id="PHUF01000004">
    <property type="protein sequence ID" value="PKB14947.1"/>
    <property type="molecule type" value="Genomic_DNA"/>
</dbReference>
<gene>
    <name evidence="1" type="ORF">B0I00_2549</name>
</gene>
<evidence type="ECO:0000313" key="2">
    <source>
        <dbReference type="Proteomes" id="UP000232587"/>
    </source>
</evidence>